<dbReference type="InParanoid" id="A0A2R6R7L1"/>
<dbReference type="Proteomes" id="UP000241394">
    <property type="component" value="Chromosome LG8"/>
</dbReference>
<dbReference type="PANTHER" id="PTHR31964">
    <property type="entry name" value="ADENINE NUCLEOTIDE ALPHA HYDROLASES-LIKE SUPERFAMILY PROTEIN"/>
    <property type="match status" value="1"/>
</dbReference>
<dbReference type="PRINTS" id="PR01438">
    <property type="entry name" value="UNVRSLSTRESS"/>
</dbReference>
<sequence>MKNTRWWCLGLAWLPSERNQMETKAVEEGTEVVHGPAPPTLAEGKKSMRLMVAVDDSDESFYALKWALDNLFPTAVSGGGAVGEAVGMVTVLHVMQPFQPLILPAGPGAAAFATPSMVESVRKAQEENAANILSRALHMCKHKMIKAETLILQGDPKDMICQAAEQMQVDFVVVGSRGLGKIKRAFLGSVSDYCAHHVKCPILIVKPPKQSH</sequence>
<protein>
    <submittedName>
        <fullName evidence="2">Universal stress protein A-like protein</fullName>
    </submittedName>
</protein>
<evidence type="ECO:0000259" key="1">
    <source>
        <dbReference type="Pfam" id="PF00582"/>
    </source>
</evidence>
<reference evidence="2 3" key="1">
    <citation type="submission" date="2017-07" db="EMBL/GenBank/DDBJ databases">
        <title>An improved, manually edited Actinidia chinensis var. chinensis (kiwifruit) genome highlights the challenges associated with draft genomes and gene prediction in plants.</title>
        <authorList>
            <person name="Pilkington S."/>
            <person name="Crowhurst R."/>
            <person name="Hilario E."/>
            <person name="Nardozza S."/>
            <person name="Fraser L."/>
            <person name="Peng Y."/>
            <person name="Gunaseelan K."/>
            <person name="Simpson R."/>
            <person name="Tahir J."/>
            <person name="Deroles S."/>
            <person name="Templeton K."/>
            <person name="Luo Z."/>
            <person name="Davy M."/>
            <person name="Cheng C."/>
            <person name="Mcneilage M."/>
            <person name="Scaglione D."/>
            <person name="Liu Y."/>
            <person name="Zhang Q."/>
            <person name="Datson P."/>
            <person name="De Silva N."/>
            <person name="Gardiner S."/>
            <person name="Bassett H."/>
            <person name="Chagne D."/>
            <person name="Mccallum J."/>
            <person name="Dzierzon H."/>
            <person name="Deng C."/>
            <person name="Wang Y.-Y."/>
            <person name="Barron N."/>
            <person name="Manako K."/>
            <person name="Bowen J."/>
            <person name="Foster T."/>
            <person name="Erridge Z."/>
            <person name="Tiffin H."/>
            <person name="Waite C."/>
            <person name="Davies K."/>
            <person name="Grierson E."/>
            <person name="Laing W."/>
            <person name="Kirk R."/>
            <person name="Chen X."/>
            <person name="Wood M."/>
            <person name="Montefiori M."/>
            <person name="Brummell D."/>
            <person name="Schwinn K."/>
            <person name="Catanach A."/>
            <person name="Fullerton C."/>
            <person name="Li D."/>
            <person name="Meiyalaghan S."/>
            <person name="Nieuwenhuizen N."/>
            <person name="Read N."/>
            <person name="Prakash R."/>
            <person name="Hunter D."/>
            <person name="Zhang H."/>
            <person name="Mckenzie M."/>
            <person name="Knabel M."/>
            <person name="Harris A."/>
            <person name="Allan A."/>
            <person name="Chen A."/>
            <person name="Janssen B."/>
            <person name="Plunkett B."/>
            <person name="Dwamena C."/>
            <person name="Voogd C."/>
            <person name="Leif D."/>
            <person name="Lafferty D."/>
            <person name="Souleyre E."/>
            <person name="Varkonyi-Gasic E."/>
            <person name="Gambi F."/>
            <person name="Hanley J."/>
            <person name="Yao J.-L."/>
            <person name="Cheung J."/>
            <person name="David K."/>
            <person name="Warren B."/>
            <person name="Marsh K."/>
            <person name="Snowden K."/>
            <person name="Lin-Wang K."/>
            <person name="Brian L."/>
            <person name="Martinez-Sanchez M."/>
            <person name="Wang M."/>
            <person name="Ileperuma N."/>
            <person name="Macnee N."/>
            <person name="Campin R."/>
            <person name="Mcatee P."/>
            <person name="Drummond R."/>
            <person name="Espley R."/>
            <person name="Ireland H."/>
            <person name="Wu R."/>
            <person name="Atkinson R."/>
            <person name="Karunairetnam S."/>
            <person name="Bulley S."/>
            <person name="Chunkath S."/>
            <person name="Hanley Z."/>
            <person name="Storey R."/>
            <person name="Thrimawithana A."/>
            <person name="Thomson S."/>
            <person name="David C."/>
            <person name="Testolin R."/>
        </authorList>
    </citation>
    <scope>NUCLEOTIDE SEQUENCE [LARGE SCALE GENOMIC DNA]</scope>
    <source>
        <strain evidence="3">cv. Red5</strain>
        <tissue evidence="2">Young leaf</tissue>
    </source>
</reference>
<gene>
    <name evidence="2" type="ORF">CEY00_Acc08371</name>
</gene>
<evidence type="ECO:0000313" key="3">
    <source>
        <dbReference type="Proteomes" id="UP000241394"/>
    </source>
</evidence>
<dbReference type="InterPro" id="IPR006015">
    <property type="entry name" value="Universal_stress_UspA"/>
</dbReference>
<keyword evidence="3" id="KW-1185">Reference proteome</keyword>
<dbReference type="SUPFAM" id="SSF52402">
    <property type="entry name" value="Adenine nucleotide alpha hydrolases-like"/>
    <property type="match status" value="1"/>
</dbReference>
<organism evidence="2 3">
    <name type="scientific">Actinidia chinensis var. chinensis</name>
    <name type="common">Chinese soft-hair kiwi</name>
    <dbReference type="NCBI Taxonomy" id="1590841"/>
    <lineage>
        <taxon>Eukaryota</taxon>
        <taxon>Viridiplantae</taxon>
        <taxon>Streptophyta</taxon>
        <taxon>Embryophyta</taxon>
        <taxon>Tracheophyta</taxon>
        <taxon>Spermatophyta</taxon>
        <taxon>Magnoliopsida</taxon>
        <taxon>eudicotyledons</taxon>
        <taxon>Gunneridae</taxon>
        <taxon>Pentapetalae</taxon>
        <taxon>asterids</taxon>
        <taxon>Ericales</taxon>
        <taxon>Actinidiaceae</taxon>
        <taxon>Actinidia</taxon>
    </lineage>
</organism>
<dbReference type="AlphaFoldDB" id="A0A2R6R7L1"/>
<dbReference type="PANTHER" id="PTHR31964:SF124">
    <property type="entry name" value="ADENINE NUCLEOTIDE ALPHA HYDROLASES-LIKE SUPERFAMILY PROTEIN"/>
    <property type="match status" value="1"/>
</dbReference>
<dbReference type="FunCoup" id="A0A2R6R7L1">
    <property type="interactions" value="89"/>
</dbReference>
<evidence type="ECO:0000313" key="2">
    <source>
        <dbReference type="EMBL" id="PSS23548.1"/>
    </source>
</evidence>
<dbReference type="OrthoDB" id="843225at2759"/>
<accession>A0A2R6R7L1</accession>
<dbReference type="OMA" id="SHHFAAF"/>
<dbReference type="STRING" id="1590841.A0A2R6R7L1"/>
<proteinExistence type="predicted"/>
<dbReference type="Gene3D" id="3.40.50.620">
    <property type="entry name" value="HUPs"/>
    <property type="match status" value="1"/>
</dbReference>
<dbReference type="CDD" id="cd23659">
    <property type="entry name" value="USP_At3g01520-like"/>
    <property type="match status" value="1"/>
</dbReference>
<dbReference type="InterPro" id="IPR014729">
    <property type="entry name" value="Rossmann-like_a/b/a_fold"/>
</dbReference>
<reference evidence="3" key="2">
    <citation type="journal article" date="2018" name="BMC Genomics">
        <title>A manually annotated Actinidia chinensis var. chinensis (kiwifruit) genome highlights the challenges associated with draft genomes and gene prediction in plants.</title>
        <authorList>
            <person name="Pilkington S.M."/>
            <person name="Crowhurst R."/>
            <person name="Hilario E."/>
            <person name="Nardozza S."/>
            <person name="Fraser L."/>
            <person name="Peng Y."/>
            <person name="Gunaseelan K."/>
            <person name="Simpson R."/>
            <person name="Tahir J."/>
            <person name="Deroles S.C."/>
            <person name="Templeton K."/>
            <person name="Luo Z."/>
            <person name="Davy M."/>
            <person name="Cheng C."/>
            <person name="McNeilage M."/>
            <person name="Scaglione D."/>
            <person name="Liu Y."/>
            <person name="Zhang Q."/>
            <person name="Datson P."/>
            <person name="De Silva N."/>
            <person name="Gardiner S.E."/>
            <person name="Bassett H."/>
            <person name="Chagne D."/>
            <person name="McCallum J."/>
            <person name="Dzierzon H."/>
            <person name="Deng C."/>
            <person name="Wang Y.Y."/>
            <person name="Barron L."/>
            <person name="Manako K."/>
            <person name="Bowen J."/>
            <person name="Foster T.M."/>
            <person name="Erridge Z.A."/>
            <person name="Tiffin H."/>
            <person name="Waite C.N."/>
            <person name="Davies K.M."/>
            <person name="Grierson E.P."/>
            <person name="Laing W.A."/>
            <person name="Kirk R."/>
            <person name="Chen X."/>
            <person name="Wood M."/>
            <person name="Montefiori M."/>
            <person name="Brummell D.A."/>
            <person name="Schwinn K.E."/>
            <person name="Catanach A."/>
            <person name="Fullerton C."/>
            <person name="Li D."/>
            <person name="Meiyalaghan S."/>
            <person name="Nieuwenhuizen N."/>
            <person name="Read N."/>
            <person name="Prakash R."/>
            <person name="Hunter D."/>
            <person name="Zhang H."/>
            <person name="McKenzie M."/>
            <person name="Knabel M."/>
            <person name="Harris A."/>
            <person name="Allan A.C."/>
            <person name="Gleave A."/>
            <person name="Chen A."/>
            <person name="Janssen B.J."/>
            <person name="Plunkett B."/>
            <person name="Ampomah-Dwamena C."/>
            <person name="Voogd C."/>
            <person name="Leif D."/>
            <person name="Lafferty D."/>
            <person name="Souleyre E.J.F."/>
            <person name="Varkonyi-Gasic E."/>
            <person name="Gambi F."/>
            <person name="Hanley J."/>
            <person name="Yao J.L."/>
            <person name="Cheung J."/>
            <person name="David K.M."/>
            <person name="Warren B."/>
            <person name="Marsh K."/>
            <person name="Snowden K.C."/>
            <person name="Lin-Wang K."/>
            <person name="Brian L."/>
            <person name="Martinez-Sanchez M."/>
            <person name="Wang M."/>
            <person name="Ileperuma N."/>
            <person name="Macnee N."/>
            <person name="Campin R."/>
            <person name="McAtee P."/>
            <person name="Drummond R.S.M."/>
            <person name="Espley R.V."/>
            <person name="Ireland H.S."/>
            <person name="Wu R."/>
            <person name="Atkinson R.G."/>
            <person name="Karunairetnam S."/>
            <person name="Bulley S."/>
            <person name="Chunkath S."/>
            <person name="Hanley Z."/>
            <person name="Storey R."/>
            <person name="Thrimawithana A.H."/>
            <person name="Thomson S."/>
            <person name="David C."/>
            <person name="Testolin R."/>
            <person name="Huang H."/>
            <person name="Hellens R.P."/>
            <person name="Schaffer R.J."/>
        </authorList>
    </citation>
    <scope>NUCLEOTIDE SEQUENCE [LARGE SCALE GENOMIC DNA]</scope>
    <source>
        <strain evidence="3">cv. Red5</strain>
    </source>
</reference>
<dbReference type="InterPro" id="IPR006016">
    <property type="entry name" value="UspA"/>
</dbReference>
<comment type="caution">
    <text evidence="2">The sequence shown here is derived from an EMBL/GenBank/DDBJ whole genome shotgun (WGS) entry which is preliminary data.</text>
</comment>
<dbReference type="EMBL" id="NKQK01000008">
    <property type="protein sequence ID" value="PSS23548.1"/>
    <property type="molecule type" value="Genomic_DNA"/>
</dbReference>
<dbReference type="Gramene" id="PSS23548">
    <property type="protein sequence ID" value="PSS23548"/>
    <property type="gene ID" value="CEY00_Acc08371"/>
</dbReference>
<name>A0A2R6R7L1_ACTCC</name>
<dbReference type="Pfam" id="PF00582">
    <property type="entry name" value="Usp"/>
    <property type="match status" value="1"/>
</dbReference>
<feature type="domain" description="UspA" evidence="1">
    <location>
        <begin position="49"/>
        <end position="206"/>
    </location>
</feature>